<protein>
    <recommendedName>
        <fullName evidence="2">DUF676 domain-containing protein</fullName>
    </recommendedName>
</protein>
<gene>
    <name evidence="3" type="ORF">Vretimale_5026</name>
</gene>
<keyword evidence="1" id="KW-0472">Membrane</keyword>
<evidence type="ECO:0000313" key="3">
    <source>
        <dbReference type="EMBL" id="GIM00101.1"/>
    </source>
</evidence>
<keyword evidence="1" id="KW-0812">Transmembrane</keyword>
<feature type="transmembrane region" description="Helical" evidence="1">
    <location>
        <begin position="272"/>
        <end position="296"/>
    </location>
</feature>
<evidence type="ECO:0000313" key="4">
    <source>
        <dbReference type="Proteomes" id="UP000722791"/>
    </source>
</evidence>
<proteinExistence type="predicted"/>
<dbReference type="PANTHER" id="PTHR12482">
    <property type="entry name" value="LIPASE ROG1-RELATED-RELATED"/>
    <property type="match status" value="1"/>
</dbReference>
<sequence length="487" mass="53935">MCRTYMTFTYTHTRLCPRPFCCSTDGARLDVCSILRPRTFQHTRAAQSLSVPCRPHIRIRLFVIPYLILHTSLTSYELPETHSCSAGPYFPSRPHACIGYAPLQPHPHLVYVISNVNYNPHRLFAEGYFDHVTPLNFITIATPHLGSWRQPTSAIVRMMNVVTSAGLSRTGTQLCLRDITPWGAPLLCVLSHPGLNFMAALRGFKNIVAMANVRLVTFCSAAMQLEEPYPPRGFDRAVVLVNPAYTSIVRPRKPEDGPADPSLGRRPLRGRFPLVVLILLAIILFPLVLLMPLLLLMHGWLHSRRPETTAADAVLQSLYTSWGGGASAAVGKQQPSLQGPEVAQGRPSAFDLESGLQLRAVASGSDGGYGRSGGLVTPNFVGANAGARGGSEDRVPLHKDHLRQHQLFEGLPPVTDKHHLQEWLEAQLATLPVRKVHVDTCNVFHAHSAIVVWNRLFLHCRDAMQYLVDQCMVWAAKDARQIQSQSD</sequence>
<dbReference type="Proteomes" id="UP000722791">
    <property type="component" value="Unassembled WGS sequence"/>
</dbReference>
<dbReference type="InterPro" id="IPR044294">
    <property type="entry name" value="Lipase-like"/>
</dbReference>
<evidence type="ECO:0000259" key="2">
    <source>
        <dbReference type="Pfam" id="PF05057"/>
    </source>
</evidence>
<evidence type="ECO:0000256" key="1">
    <source>
        <dbReference type="SAM" id="Phobius"/>
    </source>
</evidence>
<dbReference type="PANTHER" id="PTHR12482:SF62">
    <property type="entry name" value="LIPASE ROG1-RELATED"/>
    <property type="match status" value="1"/>
</dbReference>
<keyword evidence="1" id="KW-1133">Transmembrane helix</keyword>
<organism evidence="3 4">
    <name type="scientific">Volvox reticuliferus</name>
    <dbReference type="NCBI Taxonomy" id="1737510"/>
    <lineage>
        <taxon>Eukaryota</taxon>
        <taxon>Viridiplantae</taxon>
        <taxon>Chlorophyta</taxon>
        <taxon>core chlorophytes</taxon>
        <taxon>Chlorophyceae</taxon>
        <taxon>CS clade</taxon>
        <taxon>Chlamydomonadales</taxon>
        <taxon>Volvocaceae</taxon>
        <taxon>Volvox</taxon>
    </lineage>
</organism>
<dbReference type="Pfam" id="PF05057">
    <property type="entry name" value="DUF676"/>
    <property type="match status" value="1"/>
</dbReference>
<dbReference type="AlphaFoldDB" id="A0A8J4G4S0"/>
<name>A0A8J4G4S0_9CHLO</name>
<reference evidence="3" key="1">
    <citation type="journal article" date="2021" name="Proc. Natl. Acad. Sci. U.S.A.">
        <title>Three genomes in the algal genus Volvox reveal the fate of a haploid sex-determining region after a transition to homothallism.</title>
        <authorList>
            <person name="Yamamoto K."/>
            <person name="Hamaji T."/>
            <person name="Kawai-Toyooka H."/>
            <person name="Matsuzaki R."/>
            <person name="Takahashi F."/>
            <person name="Nishimura Y."/>
            <person name="Kawachi M."/>
            <person name="Noguchi H."/>
            <person name="Minakuchi Y."/>
            <person name="Umen J.G."/>
            <person name="Toyoda A."/>
            <person name="Nozaki H."/>
        </authorList>
    </citation>
    <scope>NUCLEOTIDE SEQUENCE</scope>
    <source>
        <strain evidence="3">NIES-3785</strain>
    </source>
</reference>
<feature type="domain" description="DUF676" evidence="2">
    <location>
        <begin position="117"/>
        <end position="220"/>
    </location>
</feature>
<dbReference type="InterPro" id="IPR007751">
    <property type="entry name" value="DUF676_lipase-like"/>
</dbReference>
<accession>A0A8J4G4S0</accession>
<comment type="caution">
    <text evidence="3">The sequence shown here is derived from an EMBL/GenBank/DDBJ whole genome shotgun (WGS) entry which is preliminary data.</text>
</comment>
<dbReference type="EMBL" id="BNCQ01000007">
    <property type="protein sequence ID" value="GIM00101.1"/>
    <property type="molecule type" value="Genomic_DNA"/>
</dbReference>